<dbReference type="AlphaFoldDB" id="A0A9N9H0C2"/>
<feature type="non-terminal residue" evidence="1">
    <location>
        <position position="1"/>
    </location>
</feature>
<feature type="non-terminal residue" evidence="1">
    <location>
        <position position="54"/>
    </location>
</feature>
<reference evidence="1" key="1">
    <citation type="submission" date="2021-06" db="EMBL/GenBank/DDBJ databases">
        <authorList>
            <person name="Kallberg Y."/>
            <person name="Tangrot J."/>
            <person name="Rosling A."/>
        </authorList>
    </citation>
    <scope>NUCLEOTIDE SEQUENCE</scope>
    <source>
        <strain evidence="1">AZ414A</strain>
    </source>
</reference>
<dbReference type="Proteomes" id="UP000789706">
    <property type="component" value="Unassembled WGS sequence"/>
</dbReference>
<gene>
    <name evidence="1" type="ORF">DEBURN_LOCUS11229</name>
</gene>
<organism evidence="1 2">
    <name type="scientific">Diversispora eburnea</name>
    <dbReference type="NCBI Taxonomy" id="1213867"/>
    <lineage>
        <taxon>Eukaryota</taxon>
        <taxon>Fungi</taxon>
        <taxon>Fungi incertae sedis</taxon>
        <taxon>Mucoromycota</taxon>
        <taxon>Glomeromycotina</taxon>
        <taxon>Glomeromycetes</taxon>
        <taxon>Diversisporales</taxon>
        <taxon>Diversisporaceae</taxon>
        <taxon>Diversispora</taxon>
    </lineage>
</organism>
<evidence type="ECO:0000313" key="2">
    <source>
        <dbReference type="Proteomes" id="UP000789706"/>
    </source>
</evidence>
<accession>A0A9N9H0C2</accession>
<name>A0A9N9H0C2_9GLOM</name>
<keyword evidence="2" id="KW-1185">Reference proteome</keyword>
<sequence length="54" mass="6011">IGVKIFHTYITEPTEASIILVPSKESKEISEAEISILPEIQNAISPEIKLSQKF</sequence>
<dbReference type="EMBL" id="CAJVPK010005273">
    <property type="protein sequence ID" value="CAG8643154.1"/>
    <property type="molecule type" value="Genomic_DNA"/>
</dbReference>
<evidence type="ECO:0000313" key="1">
    <source>
        <dbReference type="EMBL" id="CAG8643154.1"/>
    </source>
</evidence>
<protein>
    <submittedName>
        <fullName evidence="1">9593_t:CDS:1</fullName>
    </submittedName>
</protein>
<comment type="caution">
    <text evidence="1">The sequence shown here is derived from an EMBL/GenBank/DDBJ whole genome shotgun (WGS) entry which is preliminary data.</text>
</comment>
<proteinExistence type="predicted"/>